<comment type="similarity">
    <text evidence="9">Belongs to the tRNA nucleotidyltransferase/poly(A) polymerase family.</text>
</comment>
<evidence type="ECO:0000313" key="13">
    <source>
        <dbReference type="EMBL" id="TBL79711.1"/>
    </source>
</evidence>
<evidence type="ECO:0000259" key="11">
    <source>
        <dbReference type="Pfam" id="PF12627"/>
    </source>
</evidence>
<keyword evidence="14" id="KW-1185">Reference proteome</keyword>
<evidence type="ECO:0000256" key="1">
    <source>
        <dbReference type="ARBA" id="ARBA00001946"/>
    </source>
</evidence>
<dbReference type="InterPro" id="IPR043519">
    <property type="entry name" value="NT_sf"/>
</dbReference>
<sequence length="433" mass="48531">MQTELIKGAQQVVRTLQQSGFAAYMVGGYVRDTVLGKPIKDIDIATSALPEQVQALFTRTVPTGLQHGTVTVMLGKTPYEVTTFRKESDYVQYRRPAEVEFVDDLLEDLKRRDFTMNAMAMDADGRLVDPFGGQTDIAQRTLRCVGLPHERFREDALRMLRCVRFAAEYELHIDAATWQALLELAPLLRHIAMERVRAELERMVEGGHPNRGLQLLADSGIVTQLKMPLHLPLSKQAVARMKELTRLDADLCRWTYVFMAAGSDHSLVREDMLTLTFPKQKAEQVAKRVEADRYLLDGLAVLPAADRERAALLAPLWKKAALRYTGEALRDLIRVYELDAEAGAQPEPYTAACRRVFASYGEAWLSEMPAADVNGLRITGTELVAHIGQRPGPWVGKLLQRLLEQTALESLPNEKQPLLAAASSLYEEMMNNS</sequence>
<evidence type="ECO:0000256" key="5">
    <source>
        <dbReference type="ARBA" id="ARBA00022723"/>
    </source>
</evidence>
<name>A0A4Q9DWV3_9BACL</name>
<evidence type="ECO:0000256" key="8">
    <source>
        <dbReference type="ARBA" id="ARBA00022884"/>
    </source>
</evidence>
<evidence type="ECO:0000256" key="2">
    <source>
        <dbReference type="ARBA" id="ARBA00022679"/>
    </source>
</evidence>
<accession>A0A4Q9DWV3</accession>
<dbReference type="Gene3D" id="1.10.246.80">
    <property type="match status" value="1"/>
</dbReference>
<dbReference type="GO" id="GO:0000049">
    <property type="term" value="F:tRNA binding"/>
    <property type="evidence" value="ECO:0007669"/>
    <property type="project" value="TreeGrafter"/>
</dbReference>
<dbReference type="SUPFAM" id="SSF81301">
    <property type="entry name" value="Nucleotidyltransferase"/>
    <property type="match status" value="1"/>
</dbReference>
<dbReference type="SUPFAM" id="SSF81891">
    <property type="entry name" value="Poly A polymerase C-terminal region-like"/>
    <property type="match status" value="1"/>
</dbReference>
<dbReference type="GO" id="GO:0046872">
    <property type="term" value="F:metal ion binding"/>
    <property type="evidence" value="ECO:0007669"/>
    <property type="project" value="UniProtKB-KW"/>
</dbReference>
<dbReference type="NCBIfam" id="NF009814">
    <property type="entry name" value="PRK13299.1"/>
    <property type="match status" value="1"/>
</dbReference>
<dbReference type="Pfam" id="PF13735">
    <property type="entry name" value="tRNA_NucTran2_2"/>
    <property type="match status" value="1"/>
</dbReference>
<evidence type="ECO:0000256" key="6">
    <source>
        <dbReference type="ARBA" id="ARBA00022741"/>
    </source>
</evidence>
<evidence type="ECO:0000313" key="14">
    <source>
        <dbReference type="Proteomes" id="UP000293142"/>
    </source>
</evidence>
<dbReference type="EMBL" id="SIRE01000006">
    <property type="protein sequence ID" value="TBL79711.1"/>
    <property type="molecule type" value="Genomic_DNA"/>
</dbReference>
<keyword evidence="6" id="KW-0547">Nucleotide-binding</keyword>
<comment type="cofactor">
    <cofactor evidence="1">
        <name>Mg(2+)</name>
        <dbReference type="ChEBI" id="CHEBI:18420"/>
    </cofactor>
</comment>
<dbReference type="Gene3D" id="1.10.3090.10">
    <property type="entry name" value="cca-adding enzyme, domain 2"/>
    <property type="match status" value="1"/>
</dbReference>
<dbReference type="GO" id="GO:0000166">
    <property type="term" value="F:nucleotide binding"/>
    <property type="evidence" value="ECO:0007669"/>
    <property type="project" value="UniProtKB-KW"/>
</dbReference>
<organism evidence="13 14">
    <name type="scientific">Paenibacillus thalictri</name>
    <dbReference type="NCBI Taxonomy" id="2527873"/>
    <lineage>
        <taxon>Bacteria</taxon>
        <taxon>Bacillati</taxon>
        <taxon>Bacillota</taxon>
        <taxon>Bacilli</taxon>
        <taxon>Bacillales</taxon>
        <taxon>Paenibacillaceae</taxon>
        <taxon>Paenibacillus</taxon>
    </lineage>
</organism>
<feature type="domain" description="Poly A polymerase head" evidence="10">
    <location>
        <begin position="23"/>
        <end position="143"/>
    </location>
</feature>
<comment type="caution">
    <text evidence="13">The sequence shown here is derived from an EMBL/GenBank/DDBJ whole genome shotgun (WGS) entry which is preliminary data.</text>
</comment>
<keyword evidence="8 9" id="KW-0694">RNA-binding</keyword>
<dbReference type="PANTHER" id="PTHR46173">
    <property type="entry name" value="CCA TRNA NUCLEOTIDYLTRANSFERASE 1, MITOCHONDRIAL"/>
    <property type="match status" value="1"/>
</dbReference>
<dbReference type="GO" id="GO:0004810">
    <property type="term" value="F:CCA tRNA nucleotidyltransferase activity"/>
    <property type="evidence" value="ECO:0007669"/>
    <property type="project" value="UniProtKB-EC"/>
</dbReference>
<feature type="domain" description="CCA-adding enzyme C-terminal" evidence="12">
    <location>
        <begin position="366"/>
        <end position="421"/>
    </location>
</feature>
<keyword evidence="7" id="KW-0460">Magnesium</keyword>
<keyword evidence="4 13" id="KW-0548">Nucleotidyltransferase</keyword>
<dbReference type="OrthoDB" id="9805698at2"/>
<dbReference type="GO" id="GO:0008033">
    <property type="term" value="P:tRNA processing"/>
    <property type="evidence" value="ECO:0007669"/>
    <property type="project" value="UniProtKB-KW"/>
</dbReference>
<dbReference type="PANTHER" id="PTHR46173:SF1">
    <property type="entry name" value="CCA TRNA NUCLEOTIDYLTRANSFERASE 1, MITOCHONDRIAL"/>
    <property type="match status" value="1"/>
</dbReference>
<keyword evidence="2 9" id="KW-0808">Transferase</keyword>
<proteinExistence type="inferred from homology"/>
<keyword evidence="3" id="KW-0819">tRNA processing</keyword>
<dbReference type="RefSeq" id="WP_131012955.1">
    <property type="nucleotide sequence ID" value="NZ_SIRE01000006.1"/>
</dbReference>
<reference evidence="13 14" key="1">
    <citation type="submission" date="2019-02" db="EMBL/GenBank/DDBJ databases">
        <title>Paenibacillus sp. nov., isolated from surface-sterilized tissue of Thalictrum simplex L.</title>
        <authorList>
            <person name="Tuo L."/>
        </authorList>
    </citation>
    <scope>NUCLEOTIDE SEQUENCE [LARGE SCALE GENOMIC DNA]</scope>
    <source>
        <strain evidence="13 14">N2SHLJ1</strain>
    </source>
</reference>
<dbReference type="CDD" id="cd05398">
    <property type="entry name" value="NT_ClassII-CCAase"/>
    <property type="match status" value="1"/>
</dbReference>
<gene>
    <name evidence="13" type="ORF">EYB31_08855</name>
</gene>
<dbReference type="AlphaFoldDB" id="A0A4Q9DWV3"/>
<dbReference type="Pfam" id="PF12627">
    <property type="entry name" value="PolyA_pol_RNAbd"/>
    <property type="match status" value="1"/>
</dbReference>
<dbReference type="Gene3D" id="3.30.460.10">
    <property type="entry name" value="Beta Polymerase, domain 2"/>
    <property type="match status" value="1"/>
</dbReference>
<evidence type="ECO:0000256" key="7">
    <source>
        <dbReference type="ARBA" id="ARBA00022842"/>
    </source>
</evidence>
<dbReference type="InterPro" id="IPR032828">
    <property type="entry name" value="PolyA_RNA-bd"/>
</dbReference>
<evidence type="ECO:0000259" key="12">
    <source>
        <dbReference type="Pfam" id="PF13735"/>
    </source>
</evidence>
<keyword evidence="5" id="KW-0479">Metal-binding</keyword>
<evidence type="ECO:0000256" key="4">
    <source>
        <dbReference type="ARBA" id="ARBA00022695"/>
    </source>
</evidence>
<dbReference type="InterPro" id="IPR050264">
    <property type="entry name" value="Bact_CCA-adding_enz_type3_sf"/>
</dbReference>
<dbReference type="InterPro" id="IPR002646">
    <property type="entry name" value="PolA_pol_head_dom"/>
</dbReference>
<dbReference type="InterPro" id="IPR032810">
    <property type="entry name" value="CCA-adding_enz_C"/>
</dbReference>
<feature type="domain" description="tRNA nucleotidyltransferase/poly(A) polymerase RNA and SrmB- binding" evidence="11">
    <location>
        <begin position="171"/>
        <end position="225"/>
    </location>
</feature>
<dbReference type="Proteomes" id="UP000293142">
    <property type="component" value="Unassembled WGS sequence"/>
</dbReference>
<evidence type="ECO:0000256" key="3">
    <source>
        <dbReference type="ARBA" id="ARBA00022694"/>
    </source>
</evidence>
<protein>
    <submittedName>
        <fullName evidence="13">CCA tRNA nucleotidyltransferase</fullName>
        <ecNumber evidence="13">2.7.7.72</ecNumber>
    </submittedName>
</protein>
<evidence type="ECO:0000256" key="9">
    <source>
        <dbReference type="RuleBase" id="RU003953"/>
    </source>
</evidence>
<dbReference type="Pfam" id="PF01743">
    <property type="entry name" value="PolyA_pol"/>
    <property type="match status" value="1"/>
</dbReference>
<evidence type="ECO:0000259" key="10">
    <source>
        <dbReference type="Pfam" id="PF01743"/>
    </source>
</evidence>
<dbReference type="EC" id="2.7.7.72" evidence="13"/>